<dbReference type="InterPro" id="IPR011907">
    <property type="entry name" value="RNase_III"/>
</dbReference>
<dbReference type="SUPFAM" id="SSF52540">
    <property type="entry name" value="P-loop containing nucleoside triphosphate hydrolases"/>
    <property type="match status" value="2"/>
</dbReference>
<dbReference type="InterPro" id="IPR048512">
    <property type="entry name" value="Dicer_platform"/>
</dbReference>
<dbReference type="CDD" id="cd10843">
    <property type="entry name" value="DSRM_DICER"/>
    <property type="match status" value="1"/>
</dbReference>
<feature type="region of interest" description="Disordered" evidence="22">
    <location>
        <begin position="1145"/>
        <end position="1227"/>
    </location>
</feature>
<dbReference type="GO" id="GO:0004386">
    <property type="term" value="F:helicase activity"/>
    <property type="evidence" value="ECO:0007669"/>
    <property type="project" value="UniProtKB-KW"/>
</dbReference>
<keyword evidence="14" id="KW-0347">Helicase</keyword>
<keyword evidence="18" id="KW-0943">RNA-mediated gene silencing</keyword>
<dbReference type="InterPro" id="IPR014001">
    <property type="entry name" value="Helicase_ATP-bd"/>
</dbReference>
<comment type="similarity">
    <text evidence="20 21">Belongs to the helicase family. Dicer subfamily.</text>
</comment>
<dbReference type="STRING" id="188477.A0A433TG59"/>
<dbReference type="Pfam" id="PF00271">
    <property type="entry name" value="Helicase_C"/>
    <property type="match status" value="1"/>
</dbReference>
<keyword evidence="10" id="KW-0677">Repeat</keyword>
<dbReference type="Pfam" id="PF03368">
    <property type="entry name" value="Dicer_dimer"/>
    <property type="match status" value="1"/>
</dbReference>
<reference evidence="29 30" key="1">
    <citation type="submission" date="2019-01" db="EMBL/GenBank/DDBJ databases">
        <title>A draft genome assembly of the solar-powered sea slug Elysia chlorotica.</title>
        <authorList>
            <person name="Cai H."/>
            <person name="Li Q."/>
            <person name="Fang X."/>
            <person name="Li J."/>
            <person name="Curtis N.E."/>
            <person name="Altenburger A."/>
            <person name="Shibata T."/>
            <person name="Feng M."/>
            <person name="Maeda T."/>
            <person name="Schwartz J.A."/>
            <person name="Shigenobu S."/>
            <person name="Lundholm N."/>
            <person name="Nishiyama T."/>
            <person name="Yang H."/>
            <person name="Hasebe M."/>
            <person name="Li S."/>
            <person name="Pierce S.K."/>
            <person name="Wang J."/>
        </authorList>
    </citation>
    <scope>NUCLEOTIDE SEQUENCE [LARGE SCALE GENOMIC DNA]</scope>
    <source>
        <strain evidence="29">EC2010</strain>
        <tissue evidence="29">Whole organism of an adult</tissue>
    </source>
</reference>
<dbReference type="SUPFAM" id="SSF54768">
    <property type="entry name" value="dsRNA-binding domain-like"/>
    <property type="match status" value="1"/>
</dbReference>
<dbReference type="GO" id="GO:0004525">
    <property type="term" value="F:ribonuclease III activity"/>
    <property type="evidence" value="ECO:0007669"/>
    <property type="project" value="UniProtKB-EC"/>
</dbReference>
<feature type="domain" description="Helicase ATP-binding" evidence="26">
    <location>
        <begin position="34"/>
        <end position="229"/>
    </location>
</feature>
<dbReference type="SUPFAM" id="SSF69065">
    <property type="entry name" value="RNase III domain-like"/>
    <property type="match status" value="2"/>
</dbReference>
<dbReference type="GO" id="GO:0051239">
    <property type="term" value="P:regulation of multicellular organismal process"/>
    <property type="evidence" value="ECO:0007669"/>
    <property type="project" value="UniProtKB-ARBA"/>
</dbReference>
<evidence type="ECO:0000256" key="16">
    <source>
        <dbReference type="ARBA" id="ARBA00022842"/>
    </source>
</evidence>
<dbReference type="InterPro" id="IPR048513">
    <property type="entry name" value="Dicer_PBD"/>
</dbReference>
<evidence type="ECO:0000259" key="25">
    <source>
        <dbReference type="PROSITE" id="PS50821"/>
    </source>
</evidence>
<feature type="region of interest" description="Disordered" evidence="22">
    <location>
        <begin position="1444"/>
        <end position="1464"/>
    </location>
</feature>
<evidence type="ECO:0000256" key="5">
    <source>
        <dbReference type="ARBA" id="ARBA00012177"/>
    </source>
</evidence>
<evidence type="ECO:0000259" key="26">
    <source>
        <dbReference type="PROSITE" id="PS51192"/>
    </source>
</evidence>
<keyword evidence="16" id="KW-0460">Magnesium</keyword>
<keyword evidence="13" id="KW-0378">Hydrolase</keyword>
<dbReference type="InterPro" id="IPR036389">
    <property type="entry name" value="RNase_III_sf"/>
</dbReference>
<evidence type="ECO:0000256" key="9">
    <source>
        <dbReference type="ARBA" id="ARBA00022723"/>
    </source>
</evidence>
<evidence type="ECO:0000256" key="13">
    <source>
        <dbReference type="ARBA" id="ARBA00022801"/>
    </source>
</evidence>
<dbReference type="PROSITE" id="PS50821">
    <property type="entry name" value="PAZ"/>
    <property type="match status" value="1"/>
</dbReference>
<dbReference type="Pfam" id="PF20931">
    <property type="entry name" value="Dicer_platform"/>
    <property type="match status" value="1"/>
</dbReference>
<comment type="cofactor">
    <cofactor evidence="2">
        <name>Mn(2+)</name>
        <dbReference type="ChEBI" id="CHEBI:29035"/>
    </cofactor>
</comment>
<dbReference type="CDD" id="cd15903">
    <property type="entry name" value="Dicer_PBD"/>
    <property type="match status" value="1"/>
</dbReference>
<evidence type="ECO:0000259" key="28">
    <source>
        <dbReference type="PROSITE" id="PS51327"/>
    </source>
</evidence>
<dbReference type="GO" id="GO:0046872">
    <property type="term" value="F:metal ion binding"/>
    <property type="evidence" value="ECO:0007669"/>
    <property type="project" value="UniProtKB-KW"/>
</dbReference>
<dbReference type="InterPro" id="IPR027417">
    <property type="entry name" value="P-loop_NTPase"/>
</dbReference>
<dbReference type="Pfam" id="PF20932">
    <property type="entry name" value="Dicer_dsRBD"/>
    <property type="match status" value="1"/>
</dbReference>
<dbReference type="CDD" id="cd00593">
    <property type="entry name" value="RIBOc"/>
    <property type="match status" value="2"/>
</dbReference>
<dbReference type="PROSITE" id="PS51327">
    <property type="entry name" value="DICER_DSRBF"/>
    <property type="match status" value="1"/>
</dbReference>
<keyword evidence="11" id="KW-0547">Nucleotide-binding</keyword>
<dbReference type="FunFam" id="2.170.260.10:FF:000002">
    <property type="entry name" value="Putative Endoribonuclease Dicer"/>
    <property type="match status" value="1"/>
</dbReference>
<dbReference type="GO" id="GO:0016441">
    <property type="term" value="P:post-transcriptional gene silencing"/>
    <property type="evidence" value="ECO:0007669"/>
    <property type="project" value="UniProtKB-ARBA"/>
</dbReference>
<dbReference type="OrthoDB" id="2392202at2759"/>
<evidence type="ECO:0000256" key="4">
    <source>
        <dbReference type="ARBA" id="ARBA00004496"/>
    </source>
</evidence>
<dbReference type="InterPro" id="IPR038248">
    <property type="entry name" value="Dicer_dimer_sf"/>
</dbReference>
<evidence type="ECO:0000313" key="30">
    <source>
        <dbReference type="Proteomes" id="UP000271974"/>
    </source>
</evidence>
<feature type="compositionally biased region" description="Gly residues" evidence="22">
    <location>
        <begin position="1511"/>
        <end position="1521"/>
    </location>
</feature>
<dbReference type="Pfam" id="PF02170">
    <property type="entry name" value="PAZ"/>
    <property type="match status" value="1"/>
</dbReference>
<evidence type="ECO:0000256" key="10">
    <source>
        <dbReference type="ARBA" id="ARBA00022737"/>
    </source>
</evidence>
<dbReference type="GO" id="GO:0004530">
    <property type="term" value="F:deoxyribonuclease I activity"/>
    <property type="evidence" value="ECO:0007669"/>
    <property type="project" value="TreeGrafter"/>
</dbReference>
<evidence type="ECO:0000256" key="2">
    <source>
        <dbReference type="ARBA" id="ARBA00001936"/>
    </source>
</evidence>
<dbReference type="SMART" id="SM00490">
    <property type="entry name" value="HELICc"/>
    <property type="match status" value="1"/>
</dbReference>
<dbReference type="PROSITE" id="PS51194">
    <property type="entry name" value="HELICASE_CTER"/>
    <property type="match status" value="1"/>
</dbReference>
<feature type="region of interest" description="Disordered" evidence="22">
    <location>
        <begin position="405"/>
        <end position="453"/>
    </location>
</feature>
<dbReference type="Gene3D" id="3.40.50.300">
    <property type="entry name" value="P-loop containing nucleotide triphosphate hydrolases"/>
    <property type="match status" value="2"/>
</dbReference>
<dbReference type="Gene3D" id="1.10.1520.10">
    <property type="entry name" value="Ribonuclease III domain"/>
    <property type="match status" value="2"/>
</dbReference>
<dbReference type="GO" id="GO:0005634">
    <property type="term" value="C:nucleus"/>
    <property type="evidence" value="ECO:0007669"/>
    <property type="project" value="TreeGrafter"/>
</dbReference>
<evidence type="ECO:0000256" key="19">
    <source>
        <dbReference type="ARBA" id="ARBA00023211"/>
    </source>
</evidence>
<evidence type="ECO:0000256" key="8">
    <source>
        <dbReference type="ARBA" id="ARBA00022722"/>
    </source>
</evidence>
<dbReference type="HAMAP" id="MF_00104">
    <property type="entry name" value="RNase_III"/>
    <property type="match status" value="1"/>
</dbReference>
<evidence type="ECO:0000256" key="15">
    <source>
        <dbReference type="ARBA" id="ARBA00022840"/>
    </source>
</evidence>
<evidence type="ECO:0000259" key="23">
    <source>
        <dbReference type="PROSITE" id="PS50137"/>
    </source>
</evidence>
<accession>A0A433TG59</accession>
<dbReference type="FunFam" id="1.10.1520.10:FF:000023">
    <property type="entry name" value="Endoribonuclease dcr-1"/>
    <property type="match status" value="1"/>
</dbReference>
<evidence type="ECO:0000256" key="12">
    <source>
        <dbReference type="ARBA" id="ARBA00022759"/>
    </source>
</evidence>
<evidence type="ECO:0000256" key="22">
    <source>
        <dbReference type="SAM" id="MobiDB-lite"/>
    </source>
</evidence>
<feature type="region of interest" description="Disordered" evidence="22">
    <location>
        <begin position="1253"/>
        <end position="1277"/>
    </location>
</feature>
<organism evidence="29 30">
    <name type="scientific">Elysia chlorotica</name>
    <name type="common">Eastern emerald elysia</name>
    <name type="synonym">Sea slug</name>
    <dbReference type="NCBI Taxonomy" id="188477"/>
    <lineage>
        <taxon>Eukaryota</taxon>
        <taxon>Metazoa</taxon>
        <taxon>Spiralia</taxon>
        <taxon>Lophotrochozoa</taxon>
        <taxon>Mollusca</taxon>
        <taxon>Gastropoda</taxon>
        <taxon>Heterobranchia</taxon>
        <taxon>Euthyneura</taxon>
        <taxon>Panpulmonata</taxon>
        <taxon>Sacoglossa</taxon>
        <taxon>Placobranchoidea</taxon>
        <taxon>Plakobranchidae</taxon>
        <taxon>Elysia</taxon>
    </lineage>
</organism>
<comment type="subcellular location">
    <subcellularLocation>
        <location evidence="4">Cytoplasm</location>
    </subcellularLocation>
</comment>
<dbReference type="InterPro" id="IPR036085">
    <property type="entry name" value="PAZ_dom_sf"/>
</dbReference>
<dbReference type="GO" id="GO:0006364">
    <property type="term" value="P:rRNA processing"/>
    <property type="evidence" value="ECO:0007669"/>
    <property type="project" value="InterPro"/>
</dbReference>
<feature type="domain" description="Helicase C-terminal" evidence="27">
    <location>
        <begin position="460"/>
        <end position="637"/>
    </location>
</feature>
<evidence type="ECO:0000259" key="27">
    <source>
        <dbReference type="PROSITE" id="PS51194"/>
    </source>
</evidence>
<dbReference type="Gene3D" id="3.30.160.380">
    <property type="entry name" value="Dicer dimerisation domain"/>
    <property type="match status" value="1"/>
</dbReference>
<keyword evidence="12" id="KW-0255">Endonuclease</keyword>
<dbReference type="PANTHER" id="PTHR14950:SF37">
    <property type="entry name" value="ENDORIBONUCLEASE DICER"/>
    <property type="match status" value="1"/>
</dbReference>
<evidence type="ECO:0000256" key="17">
    <source>
        <dbReference type="ARBA" id="ARBA00022884"/>
    </source>
</evidence>
<dbReference type="SMART" id="SM00949">
    <property type="entry name" value="PAZ"/>
    <property type="match status" value="1"/>
</dbReference>
<feature type="region of interest" description="Disordered" evidence="22">
    <location>
        <begin position="621"/>
        <end position="645"/>
    </location>
</feature>
<keyword evidence="9" id="KW-0479">Metal-binding</keyword>
<comment type="caution">
    <text evidence="29">The sequence shown here is derived from an EMBL/GenBank/DDBJ whole genome shotgun (WGS) entry which is preliminary data.</text>
</comment>
<dbReference type="GO" id="GO:0005524">
    <property type="term" value="F:ATP binding"/>
    <property type="evidence" value="ECO:0007669"/>
    <property type="project" value="UniProtKB-KW"/>
</dbReference>
<evidence type="ECO:0000256" key="1">
    <source>
        <dbReference type="ARBA" id="ARBA00000109"/>
    </source>
</evidence>
<dbReference type="InterPro" id="IPR003100">
    <property type="entry name" value="PAZ_dom"/>
</dbReference>
<feature type="compositionally biased region" description="Low complexity" evidence="22">
    <location>
        <begin position="1171"/>
        <end position="1182"/>
    </location>
</feature>
<dbReference type="PANTHER" id="PTHR14950">
    <property type="entry name" value="DICER-RELATED"/>
    <property type="match status" value="1"/>
</dbReference>
<dbReference type="PROSITE" id="PS50137">
    <property type="entry name" value="DS_RBD"/>
    <property type="match status" value="1"/>
</dbReference>
<dbReference type="GO" id="GO:0006309">
    <property type="term" value="P:apoptotic DNA fragmentation"/>
    <property type="evidence" value="ECO:0007669"/>
    <property type="project" value="TreeGrafter"/>
</dbReference>
<dbReference type="Pfam" id="PF00636">
    <property type="entry name" value="Ribonuclease_3"/>
    <property type="match status" value="2"/>
</dbReference>
<evidence type="ECO:0000256" key="11">
    <source>
        <dbReference type="ARBA" id="ARBA00022741"/>
    </source>
</evidence>
<keyword evidence="19" id="KW-0464">Manganese</keyword>
<dbReference type="SMART" id="SM00358">
    <property type="entry name" value="DSRM"/>
    <property type="match status" value="1"/>
</dbReference>
<dbReference type="GO" id="GO:0003723">
    <property type="term" value="F:RNA binding"/>
    <property type="evidence" value="ECO:0007669"/>
    <property type="project" value="UniProtKB-UniRule"/>
</dbReference>
<comment type="catalytic activity">
    <reaction evidence="1">
        <text>Endonucleolytic cleavage to 5'-phosphomonoester.</text>
        <dbReference type="EC" id="3.1.26.3"/>
    </reaction>
</comment>
<dbReference type="GO" id="GO:0005737">
    <property type="term" value="C:cytoplasm"/>
    <property type="evidence" value="ECO:0007669"/>
    <property type="project" value="UniProtKB-SubCell"/>
</dbReference>
<comment type="cofactor">
    <cofactor evidence="3">
        <name>Mg(2+)</name>
        <dbReference type="ChEBI" id="CHEBI:18420"/>
    </cofactor>
</comment>
<feature type="domain" description="DRBM" evidence="23">
    <location>
        <begin position="1853"/>
        <end position="1882"/>
    </location>
</feature>
<feature type="domain" description="RNase III" evidence="24">
    <location>
        <begin position="1340"/>
        <end position="1406"/>
    </location>
</feature>
<evidence type="ECO:0000256" key="6">
    <source>
        <dbReference type="ARBA" id="ARBA00022490"/>
    </source>
</evidence>
<keyword evidence="17 21" id="KW-0694">RNA-binding</keyword>
<dbReference type="InterPro" id="IPR044441">
    <property type="entry name" value="DICER_DSRM"/>
</dbReference>
<dbReference type="Pfam" id="PF20930">
    <property type="entry name" value="Dicer_PBD"/>
    <property type="match status" value="1"/>
</dbReference>
<feature type="compositionally biased region" description="Acidic residues" evidence="22">
    <location>
        <begin position="623"/>
        <end position="636"/>
    </location>
</feature>
<dbReference type="Gene3D" id="3.30.160.20">
    <property type="match status" value="1"/>
</dbReference>
<feature type="domain" description="RNase III" evidence="24">
    <location>
        <begin position="1629"/>
        <end position="1792"/>
    </location>
</feature>
<name>A0A433TG59_ELYCH</name>
<evidence type="ECO:0000256" key="20">
    <source>
        <dbReference type="ARBA" id="ARBA00035116"/>
    </source>
</evidence>
<dbReference type="GO" id="GO:0030422">
    <property type="term" value="P:siRNA processing"/>
    <property type="evidence" value="ECO:0007669"/>
    <property type="project" value="InterPro"/>
</dbReference>
<dbReference type="EC" id="3.1.26.3" evidence="5"/>
<evidence type="ECO:0000256" key="18">
    <source>
        <dbReference type="ARBA" id="ARBA00023158"/>
    </source>
</evidence>
<dbReference type="GO" id="GO:0031054">
    <property type="term" value="P:pre-miRNA processing"/>
    <property type="evidence" value="ECO:0007669"/>
    <property type="project" value="InterPro"/>
</dbReference>
<evidence type="ECO:0000256" key="3">
    <source>
        <dbReference type="ARBA" id="ARBA00001946"/>
    </source>
</evidence>
<evidence type="ECO:0000256" key="21">
    <source>
        <dbReference type="PROSITE-ProRule" id="PRU00657"/>
    </source>
</evidence>
<feature type="compositionally biased region" description="Acidic residues" evidence="22">
    <location>
        <begin position="408"/>
        <end position="433"/>
    </location>
</feature>
<gene>
    <name evidence="29" type="ORF">EGW08_011695</name>
</gene>
<dbReference type="EMBL" id="RQTK01000385">
    <property type="protein sequence ID" value="RUS80555.1"/>
    <property type="molecule type" value="Genomic_DNA"/>
</dbReference>
<keyword evidence="7" id="KW-0597">Phosphoprotein</keyword>
<dbReference type="GO" id="GO:0070578">
    <property type="term" value="C:RISC-loading complex"/>
    <property type="evidence" value="ECO:0007669"/>
    <property type="project" value="TreeGrafter"/>
</dbReference>
<dbReference type="FunFam" id="1.10.1520.10:FF:000005">
    <property type="entry name" value="Putative endoribonuclease dicer"/>
    <property type="match status" value="1"/>
</dbReference>
<feature type="region of interest" description="Disordered" evidence="22">
    <location>
        <begin position="1497"/>
        <end position="1528"/>
    </location>
</feature>
<dbReference type="InterPro" id="IPR014720">
    <property type="entry name" value="dsRBD_dom"/>
</dbReference>
<dbReference type="FunFam" id="3.30.160.20:FF:000015">
    <property type="entry name" value="endoribonuclease Dicer"/>
    <property type="match status" value="1"/>
</dbReference>
<evidence type="ECO:0000259" key="24">
    <source>
        <dbReference type="PROSITE" id="PS50142"/>
    </source>
</evidence>
<dbReference type="PROSITE" id="PS51192">
    <property type="entry name" value="HELICASE_ATP_BIND_1"/>
    <property type="match status" value="1"/>
</dbReference>
<dbReference type="InterPro" id="IPR005034">
    <property type="entry name" value="Dicer_dimerisation"/>
</dbReference>
<feature type="domain" description="Dicer dsRNA-binding fold" evidence="28">
    <location>
        <begin position="669"/>
        <end position="760"/>
    </location>
</feature>
<keyword evidence="8" id="KW-0540">Nuclease</keyword>
<evidence type="ECO:0000256" key="7">
    <source>
        <dbReference type="ARBA" id="ARBA00022553"/>
    </source>
</evidence>
<keyword evidence="30" id="KW-1185">Reference proteome</keyword>
<dbReference type="SMART" id="SM00535">
    <property type="entry name" value="RIBOc"/>
    <property type="match status" value="2"/>
</dbReference>
<evidence type="ECO:0000256" key="14">
    <source>
        <dbReference type="ARBA" id="ARBA00022806"/>
    </source>
</evidence>
<dbReference type="Proteomes" id="UP000271974">
    <property type="component" value="Unassembled WGS sequence"/>
</dbReference>
<evidence type="ECO:0000313" key="29">
    <source>
        <dbReference type="EMBL" id="RUS80555.1"/>
    </source>
</evidence>
<feature type="compositionally biased region" description="Basic and acidic residues" evidence="22">
    <location>
        <begin position="1253"/>
        <end position="1268"/>
    </location>
</feature>
<keyword evidence="6" id="KW-0963">Cytoplasm</keyword>
<proteinExistence type="inferred from homology"/>
<feature type="domain" description="PAZ" evidence="25">
    <location>
        <begin position="947"/>
        <end position="1082"/>
    </location>
</feature>
<dbReference type="InterPro" id="IPR000999">
    <property type="entry name" value="RNase_III_dom"/>
</dbReference>
<dbReference type="PROSITE" id="PS50142">
    <property type="entry name" value="RNASE_3_2"/>
    <property type="match status" value="2"/>
</dbReference>
<protein>
    <recommendedName>
        <fullName evidence="5">ribonuclease III</fullName>
        <ecNumber evidence="5">3.1.26.3</ecNumber>
    </recommendedName>
</protein>
<dbReference type="InterPro" id="IPR001650">
    <property type="entry name" value="Helicase_C-like"/>
</dbReference>
<dbReference type="SUPFAM" id="SSF101690">
    <property type="entry name" value="PAZ domain"/>
    <property type="match status" value="1"/>
</dbReference>
<dbReference type="Gene3D" id="2.170.260.10">
    <property type="entry name" value="paz domain"/>
    <property type="match status" value="1"/>
</dbReference>
<sequence length="1888" mass="212803">MATSGGVVRKGSRYHRLENIPSNTFTPRTYQIQLLDAALQRNTLLCQGCPSNKLFLALMVAKEMSSSTRSSIKDGGKRTFYLTDSEEEADAVTSTLPHHTDLKVGSYPPPCIENREQEKENHEDTNGVNKSYSLWQKLVEDNNIIVCTGANFLAALKNSLVELKNINLLIFDDCHCSVVEGHPYPCIVSQVKQLAVERIPEPRILGVTAAIAGTDCSDPDQLKTTISSMEYAMHAKAQTSMLILTERYGCRPQQQVIRCDLDDTDPIGISEEQSQLRQTMEGLLLSDYQFFIDSREQLIKQTPRQVLEQCLTILSVLGPWCCSSLGEYFHMQMEKIVKQERCDIHKRCMRCVMTTLRMLTRTFEASFHPDYCVHEFLAYTTPKVRALVKSLRKFKPEVDFIIVSNSSDDPDGDDSVLSDLSDDGEDDDDDEDSISGSDADNPNKSSSKPVHIAVKRTADGVTERVTGVVEEEEKNLCGIVFVENRYIAFGLSKVIEEVCSWDEDLCFVKSCHITGQGLRGSGGSGGSTKQQRNLRACKRQEEALRKFRTQEVNLVIATPELEEGIDIPKCNLVVRFDPPKDYRSYTLSKGRARARDASFIILLDADTCEGFQSRLEVFKGIEQENDGDTEDDEEDQNVNGKGIDEEDMLPAYKTIPSYHNSPQVTMQGAIGLINRYCAKLPSDAFTHLTPHCRLERIATKYIAYLRLPINSPIKQELQGPAMRSKKLAKMAVALKMCEILHNKGELDDQLMPVGKEMFVYEEEEEWADEDDIGGQARPGTTKRKQYYTKKVANAMLDCQPKPDRKNFLYLISLTLTGPITEEQNTRGRLIYAPEDTKQTLGLLVDKPIPQMPNFPVYTRSGEVTASVDLLSSEVVLSDSEISRLLKFHHFVFSGVLHLEKDPMEFNPEQTDYACVVVPLNGKFLSLLDYSFEILRSDAAKRKKGPGKVNKIEEEKENKFEFRLEDFEDAVVMPSYRNMDQPQHFYVAEIRTDLNPLSPFPSPELYKTFQDYYTTKYGLQISCKDQPLLDVDHTSARLNLLTPRYMNPKGMALPTSSAETKRARRENLQQKQILVPELCDVHIFPASLWRKAVCLPAILYRTNCLLLAEELRQRVAIQTGIGQEVLPPGFRFPQLDFGFETNPEKLIESESSSSDNLRTGHCAKDPTKESKSSSSNKPDNSTNDTEKLVIDTWGKNDQSGKKDITVQNHVGGGNVDQSKNNEKNETTSIEKVSLLENKTIDKSHVLSTGAKVLKQEKLPSAEPQSRLEKTSQPATSGLLDQSKNFDIGVWNERKRYQSQANKVNTSESKDLSDTIFTSPCGRMSLDEDRDLSSFPGPSPCLLLQALTMSNANDFFSLERLETIGDSFLKYAITVYLYCCYPGIHEGKLSYLRSKQVSNYNLYRLGRRKCLAERMVATKFEPYENWLPPGFIINEDRRRGPVPKVLVVPPGPREEVGNSPSKGNACRQEWSENTGNLFQNKADEADQFDAELAWLQQSQEQDEREEAGTAVYQGGGGGGGSGTPSGKAGTGLVPYSLQQHHGLPDKSLADCVEALIGCYLTTCGRKAALLFMSWLGLKVLPKRIKADQIEDSAPPWMVSEQQFEELRCPPSPMFYHSEANQSRLEQLLEGFDGLEETIQYKFRDRSYLLQAFTHASYHYNTITDCYQRIEFLGDAILDYVITRHLYEDSQKHSPGILTDLRSALVNNNIFAALAVKWGFHKYFKAVSPALFQVIDTFVKFQEGKDQDHIDIDEEVKEGVEEDDEDDEEEVEMEIPKALGDIFESVAGAIYLDSGMSLDAVWKVYYRMMKPHIDKYLKSIPKSPVRELLETEPETAKFERPQRTVNGKVRVTVNVVGKGEFSGIGRNYRIAKSAAAKRALRSIRYLNQNLS</sequence>
<feature type="compositionally biased region" description="Basic and acidic residues" evidence="22">
    <location>
        <begin position="1161"/>
        <end position="1170"/>
    </location>
</feature>
<keyword evidence="15" id="KW-0067">ATP-binding</keyword>